<accession>A0AB37YTE9</accession>
<proteinExistence type="predicted"/>
<dbReference type="Proteomes" id="UP000195728">
    <property type="component" value="Unassembled WGS sequence"/>
</dbReference>
<sequence length="20" mass="2400">MGKIRVTDDVEYKKKVLDVY</sequence>
<comment type="caution">
    <text evidence="1">The sequence shown here is derived from an EMBL/GenBank/DDBJ whole genome shotgun (WGS) entry which is preliminary data.</text>
</comment>
<evidence type="ECO:0000313" key="2">
    <source>
        <dbReference type="Proteomes" id="UP000195728"/>
    </source>
</evidence>
<reference evidence="1 2" key="1">
    <citation type="submission" date="2016-08" db="EMBL/GenBank/DDBJ databases">
        <authorList>
            <person name="Loux V."/>
            <person name="Rue O."/>
        </authorList>
    </citation>
    <scope>NUCLEOTIDE SEQUENCE [LARGE SCALE GENOMIC DNA]</scope>
    <source>
        <strain evidence="1 2">WSBC_10311</strain>
    </source>
</reference>
<protein>
    <submittedName>
        <fullName evidence="1">Uncharacterized protein</fullName>
    </submittedName>
</protein>
<gene>
    <name evidence="1" type="ORF">BC10311_03307</name>
</gene>
<organism evidence="1 2">
    <name type="scientific">Bacillus wiedmannii</name>
    <dbReference type="NCBI Taxonomy" id="1890302"/>
    <lineage>
        <taxon>Bacteria</taxon>
        <taxon>Bacillati</taxon>
        <taxon>Bacillota</taxon>
        <taxon>Bacilli</taxon>
        <taxon>Bacillales</taxon>
        <taxon>Bacillaceae</taxon>
        <taxon>Bacillus</taxon>
        <taxon>Bacillus cereus group</taxon>
    </lineage>
</organism>
<evidence type="ECO:0000313" key="1">
    <source>
        <dbReference type="EMBL" id="SCC43965.1"/>
    </source>
</evidence>
<name>A0AB37YTE9_9BACI</name>
<dbReference type="EMBL" id="FMBG01000015">
    <property type="protein sequence ID" value="SCC43965.1"/>
    <property type="molecule type" value="Genomic_DNA"/>
</dbReference>
<dbReference type="AlphaFoldDB" id="A0AB37YTE9"/>